<feature type="compositionally biased region" description="Basic and acidic residues" evidence="1">
    <location>
        <begin position="58"/>
        <end position="70"/>
    </location>
</feature>
<dbReference type="RefSeq" id="XP_045098685.1">
    <property type="nucleotide sequence ID" value="XM_045240643.1"/>
</dbReference>
<evidence type="ECO:0000313" key="3">
    <source>
        <dbReference type="Proteomes" id="UP000008549"/>
    </source>
</evidence>
<dbReference type="GeneID" id="68919547"/>
<feature type="region of interest" description="Disordered" evidence="1">
    <location>
        <begin position="1"/>
        <end position="114"/>
    </location>
</feature>
<evidence type="ECO:0000313" key="2">
    <source>
        <dbReference type="EMBL" id="CAR99118.1"/>
    </source>
</evidence>
<dbReference type="AlphaFoldDB" id="B6IGT8"/>
<dbReference type="WormBase" id="CBG28099">
    <property type="protein sequence ID" value="CBP33862"/>
    <property type="gene ID" value="WBGene00089513"/>
</dbReference>
<dbReference type="EMBL" id="HE601041">
    <property type="protein sequence ID" value="CAR99118.1"/>
    <property type="molecule type" value="Genomic_DNA"/>
</dbReference>
<reference evidence="2 3" key="1">
    <citation type="journal article" date="2003" name="PLoS Biol.">
        <title>The genome sequence of Caenorhabditis briggsae: a platform for comparative genomics.</title>
        <authorList>
            <person name="Stein L.D."/>
            <person name="Bao Z."/>
            <person name="Blasiar D."/>
            <person name="Blumenthal T."/>
            <person name="Brent M.R."/>
            <person name="Chen N."/>
            <person name="Chinwalla A."/>
            <person name="Clarke L."/>
            <person name="Clee C."/>
            <person name="Coghlan A."/>
            <person name="Coulson A."/>
            <person name="D'Eustachio P."/>
            <person name="Fitch D.H."/>
            <person name="Fulton L.A."/>
            <person name="Fulton R.E."/>
            <person name="Griffiths-Jones S."/>
            <person name="Harris T.W."/>
            <person name="Hillier L.W."/>
            <person name="Kamath R."/>
            <person name="Kuwabara P.E."/>
            <person name="Mardis E.R."/>
            <person name="Marra M.A."/>
            <person name="Miner T.L."/>
            <person name="Minx P."/>
            <person name="Mullikin J.C."/>
            <person name="Plumb R.W."/>
            <person name="Rogers J."/>
            <person name="Schein J.E."/>
            <person name="Sohrmann M."/>
            <person name="Spieth J."/>
            <person name="Stajich J.E."/>
            <person name="Wei C."/>
            <person name="Willey D."/>
            <person name="Wilson R.K."/>
            <person name="Durbin R."/>
            <person name="Waterston R.H."/>
        </authorList>
    </citation>
    <scope>NUCLEOTIDE SEQUENCE [LARGE SCALE GENOMIC DNA]</scope>
    <source>
        <strain evidence="2 3">AF16</strain>
    </source>
</reference>
<reference evidence="2 3" key="2">
    <citation type="journal article" date="2011" name="PLoS Genet.">
        <title>Caenorhabditis briggsae recombinant inbred line genotypes reveal inter-strain incompatibility and the evolution of recombination.</title>
        <authorList>
            <person name="Ross J.A."/>
            <person name="Koboldt D.C."/>
            <person name="Staisch J.E."/>
            <person name="Chamberlin H.M."/>
            <person name="Gupta B.P."/>
            <person name="Miller R.D."/>
            <person name="Baird S.E."/>
            <person name="Haag E.S."/>
        </authorList>
    </citation>
    <scope>NUCLEOTIDE SEQUENCE [LARGE SCALE GENOMIC DNA]</scope>
    <source>
        <strain evidence="2 3">AF16</strain>
    </source>
</reference>
<dbReference type="Proteomes" id="UP000008549">
    <property type="component" value="Unassembled WGS sequence"/>
</dbReference>
<gene>
    <name evidence="2 4" type="ORF">CBG28099</name>
    <name evidence="2" type="ORF">CBG_28099</name>
</gene>
<dbReference type="HOGENOM" id="CLU_1662367_0_0_1"/>
<accession>B6IGT8</accession>
<evidence type="ECO:0000256" key="1">
    <source>
        <dbReference type="SAM" id="MobiDB-lite"/>
    </source>
</evidence>
<proteinExistence type="predicted"/>
<dbReference type="InParanoid" id="B6IGT8"/>
<evidence type="ECO:0000313" key="4">
    <source>
        <dbReference type="WormBase" id="CBG28099"/>
    </source>
</evidence>
<dbReference type="CTD" id="68919547"/>
<organism evidence="2 3">
    <name type="scientific">Caenorhabditis briggsae</name>
    <dbReference type="NCBI Taxonomy" id="6238"/>
    <lineage>
        <taxon>Eukaryota</taxon>
        <taxon>Metazoa</taxon>
        <taxon>Ecdysozoa</taxon>
        <taxon>Nematoda</taxon>
        <taxon>Chromadorea</taxon>
        <taxon>Rhabditida</taxon>
        <taxon>Rhabditina</taxon>
        <taxon>Rhabditomorpha</taxon>
        <taxon>Rhabditoidea</taxon>
        <taxon>Rhabditidae</taxon>
        <taxon>Peloderinae</taxon>
        <taxon>Caenorhabditis</taxon>
    </lineage>
</organism>
<sequence>MSITGADNPSPVVVILSEPPPSQQAFVPQPTCPRPKTARNTRLKTAKPNPAIQVIHPPSDKRPATAKKEPTPIASNDMNKIVAQPTGPRPQTSDIKYGPPPLPPPVNVKEDSDLDTEDVKCTRWVGYRIFEPISINPFQAQLSRFLRKVSKLCELMKCW</sequence>
<dbReference type="KEGG" id="cbr:CBG_28099"/>
<name>B6IGT8_CAEBR</name>
<protein>
    <submittedName>
        <fullName evidence="2">Protein CBG28099</fullName>
    </submittedName>
</protein>
<feature type="compositionally biased region" description="Basic residues" evidence="1">
    <location>
        <begin position="36"/>
        <end position="45"/>
    </location>
</feature>
<keyword evidence="3" id="KW-1185">Reference proteome</keyword>